<dbReference type="InterPro" id="IPR036691">
    <property type="entry name" value="Endo/exonu/phosph_ase_sf"/>
</dbReference>
<dbReference type="SUPFAM" id="SSF56219">
    <property type="entry name" value="DNase I-like"/>
    <property type="match status" value="1"/>
</dbReference>
<feature type="domain" description="Endonuclease/exonuclease/phosphatase" evidence="1">
    <location>
        <begin position="50"/>
        <end position="123"/>
    </location>
</feature>
<organism evidence="2">
    <name type="scientific">Photinus pyralis</name>
    <name type="common">Common eastern firefly</name>
    <name type="synonym">Lampyris pyralis</name>
    <dbReference type="NCBI Taxonomy" id="7054"/>
    <lineage>
        <taxon>Eukaryota</taxon>
        <taxon>Metazoa</taxon>
        <taxon>Ecdysozoa</taxon>
        <taxon>Arthropoda</taxon>
        <taxon>Hexapoda</taxon>
        <taxon>Insecta</taxon>
        <taxon>Pterygota</taxon>
        <taxon>Neoptera</taxon>
        <taxon>Endopterygota</taxon>
        <taxon>Coleoptera</taxon>
        <taxon>Polyphaga</taxon>
        <taxon>Elateriformia</taxon>
        <taxon>Elateroidea</taxon>
        <taxon>Lampyridae</taxon>
        <taxon>Lampyrinae</taxon>
        <taxon>Photinus</taxon>
    </lineage>
</organism>
<dbReference type="EMBL" id="GEZM01056429">
    <property type="protein sequence ID" value="JAV72688.1"/>
    <property type="molecule type" value="Transcribed_RNA"/>
</dbReference>
<dbReference type="Pfam" id="PF14529">
    <property type="entry name" value="Exo_endo_phos_2"/>
    <property type="match status" value="1"/>
</dbReference>
<dbReference type="Gene3D" id="3.60.10.10">
    <property type="entry name" value="Endonuclease/exonuclease/phosphatase"/>
    <property type="match status" value="1"/>
</dbReference>
<dbReference type="PANTHER" id="PTHR36688">
    <property type="entry name" value="ENDO/EXONUCLEASE/PHOSPHATASE DOMAIN-CONTAINING PROTEIN"/>
    <property type="match status" value="1"/>
</dbReference>
<accession>A0A1Y1LIM0</accession>
<dbReference type="InterPro" id="IPR005135">
    <property type="entry name" value="Endo/exonuclease/phosphatase"/>
</dbReference>
<evidence type="ECO:0000259" key="1">
    <source>
        <dbReference type="Pfam" id="PF14529"/>
    </source>
</evidence>
<proteinExistence type="predicted"/>
<dbReference type="AlphaFoldDB" id="A0A1Y1LIM0"/>
<sequence>MIKETLHAEELNLNTTLEAIAVNVFIRHKLTICNVYQPRDSPFNEQQTNSTVWGLQYTDSRGRELEKFINLNPINILNDNQPTHFNLSHGTYSNIDLTFASPKIFPLIKWKPMDYLYDSDHYPSQITITGTKKSHLPTSNWKIKSADWAHFKLLTEINHNMEPDPTSIDSSVSYLTDLITQTALTAVGKTKTTEIRHKVPWFNETCKQVVKTAKKAYNYYKKHTNIENCITFKRTRAVARRTIKEAKKEAWRTYVSSINTQTTSTEVWKKIKTLKGTNQHFQINAVKTPSNIVTNKNEIAEIFANFFEHNSCDSNLTGDFLAHKTTTKKSIQPTACGGTEQDINITKPEFYRALQSTKNTSTPGPDDIPYIFIKNVAETCINHILKIYNIIWTHNTTASQNNGNMQS</sequence>
<protein>
    <recommendedName>
        <fullName evidence="1">Endonuclease/exonuclease/phosphatase domain-containing protein</fullName>
    </recommendedName>
</protein>
<dbReference type="InterPro" id="IPR052560">
    <property type="entry name" value="RdDP_mobile_element"/>
</dbReference>
<evidence type="ECO:0000313" key="2">
    <source>
        <dbReference type="EMBL" id="JAV72688.1"/>
    </source>
</evidence>
<name>A0A1Y1LIM0_PHOPY</name>
<dbReference type="GO" id="GO:0003824">
    <property type="term" value="F:catalytic activity"/>
    <property type="evidence" value="ECO:0007669"/>
    <property type="project" value="InterPro"/>
</dbReference>
<reference evidence="2" key="1">
    <citation type="journal article" date="2016" name="Sci. Rep.">
        <title>Molecular characterization of firefly nuptial gifts: a multi-omics approach sheds light on postcopulatory sexual selection.</title>
        <authorList>
            <person name="Al-Wathiqui N."/>
            <person name="Fallon T.R."/>
            <person name="South A."/>
            <person name="Weng J.K."/>
            <person name="Lewis S.M."/>
        </authorList>
    </citation>
    <scope>NUCLEOTIDE SEQUENCE</scope>
</reference>
<dbReference type="PANTHER" id="PTHR36688:SF2">
    <property type="entry name" value="ENDONUCLEASE_EXONUCLEASE_PHOSPHATASE DOMAIN-CONTAINING PROTEIN"/>
    <property type="match status" value="1"/>
</dbReference>